<dbReference type="InterPro" id="IPR017850">
    <property type="entry name" value="Alkaline_phosphatase_core_sf"/>
</dbReference>
<gene>
    <name evidence="2" type="ORF">SAMN04487992_102388</name>
</gene>
<dbReference type="EMBL" id="FNBD01000002">
    <property type="protein sequence ID" value="SDE64365.1"/>
    <property type="molecule type" value="Genomic_DNA"/>
</dbReference>
<dbReference type="PANTHER" id="PTHR10151">
    <property type="entry name" value="ECTONUCLEOTIDE PYROPHOSPHATASE/PHOSPHODIESTERASE"/>
    <property type="match status" value="1"/>
</dbReference>
<feature type="signal peptide" evidence="1">
    <location>
        <begin position="1"/>
        <end position="20"/>
    </location>
</feature>
<proteinExistence type="predicted"/>
<dbReference type="PANTHER" id="PTHR10151:SF120">
    <property type="entry name" value="BIS(5'-ADENOSYL)-TRIPHOSPHATASE"/>
    <property type="match status" value="1"/>
</dbReference>
<dbReference type="SUPFAM" id="SSF53649">
    <property type="entry name" value="Alkaline phosphatase-like"/>
    <property type="match status" value="1"/>
</dbReference>
<dbReference type="Gene3D" id="3.40.720.10">
    <property type="entry name" value="Alkaline Phosphatase, subunit A"/>
    <property type="match status" value="1"/>
</dbReference>
<dbReference type="eggNOG" id="COG1524">
    <property type="taxonomic scope" value="Bacteria"/>
</dbReference>
<reference evidence="3" key="1">
    <citation type="submission" date="2016-10" db="EMBL/GenBank/DDBJ databases">
        <authorList>
            <person name="Varghese N."/>
            <person name="Submissions S."/>
        </authorList>
    </citation>
    <scope>NUCLEOTIDE SEQUENCE [LARGE SCALE GENOMIC DNA]</scope>
    <source>
        <strain evidence="3">DSM 24729</strain>
    </source>
</reference>
<keyword evidence="3" id="KW-1185">Reference proteome</keyword>
<dbReference type="RefSeq" id="WP_074537610.1">
    <property type="nucleotide sequence ID" value="NZ_FNBD01000002.1"/>
</dbReference>
<accession>A0A1G7ELU8</accession>
<dbReference type="InterPro" id="IPR002591">
    <property type="entry name" value="Phosphodiest/P_Trfase"/>
</dbReference>
<feature type="chain" id="PRO_5010197799" evidence="1">
    <location>
        <begin position="21"/>
        <end position="418"/>
    </location>
</feature>
<dbReference type="Proteomes" id="UP000182114">
    <property type="component" value="Unassembled WGS sequence"/>
</dbReference>
<protein>
    <submittedName>
        <fullName evidence="2">Type I phosphodiesterase / nucleotide pyrophosphatase</fullName>
    </submittedName>
</protein>
<organism evidence="2 3">
    <name type="scientific">Cellulophaga baltica</name>
    <dbReference type="NCBI Taxonomy" id="76594"/>
    <lineage>
        <taxon>Bacteria</taxon>
        <taxon>Pseudomonadati</taxon>
        <taxon>Bacteroidota</taxon>
        <taxon>Flavobacteriia</taxon>
        <taxon>Flavobacteriales</taxon>
        <taxon>Flavobacteriaceae</taxon>
        <taxon>Cellulophaga</taxon>
    </lineage>
</organism>
<sequence>MRPQVKYILFFSLLVTQILAAQHHENSGRNKKVVFVIVDGIATDMLQKASTPYLDSISVVGSYSKAYVGGKKDAYSETPTISAVGYNSLLTGTWVNKHNVYGNSIKAPNYNYPTIFQVFKAQYPNKKTAIFSTWLDNRTKLIEGIGSDKNVTLDYAFDGFELDTIKYPHDSLRQYIKNIDKLVAEEAARYIKTEAPDLSWVYLEYSDDVGHGLGDSPQLDLAITYEDNLVGKIWNAVKEREANFNEDWLLVVTTDHGRSPKDGRHHGGQTDRERATWIVTNEKNTNDFFKNELVAITDIYPTMLRFLNIKVSKEVRYEIDGTPLIGPVDAFDLTASKESDTIVLRWKNATKNGEKGTFYTSNTNEFKEGKKDTYKKVARVSLANEETTLSLKKHKGKMLKIVLETPNNVLNTWYINNN</sequence>
<evidence type="ECO:0000313" key="3">
    <source>
        <dbReference type="Proteomes" id="UP000182114"/>
    </source>
</evidence>
<name>A0A1G7ELU8_9FLAO</name>
<keyword evidence="1" id="KW-0732">Signal</keyword>
<evidence type="ECO:0000313" key="2">
    <source>
        <dbReference type="EMBL" id="SDE64365.1"/>
    </source>
</evidence>
<dbReference type="GO" id="GO:0016787">
    <property type="term" value="F:hydrolase activity"/>
    <property type="evidence" value="ECO:0007669"/>
    <property type="project" value="UniProtKB-ARBA"/>
</dbReference>
<dbReference type="AlphaFoldDB" id="A0A1G7ELU8"/>
<dbReference type="Pfam" id="PF01663">
    <property type="entry name" value="Phosphodiest"/>
    <property type="match status" value="1"/>
</dbReference>
<evidence type="ECO:0000256" key="1">
    <source>
        <dbReference type="SAM" id="SignalP"/>
    </source>
</evidence>